<dbReference type="PANTHER" id="PTHR34696:SF1">
    <property type="entry name" value="PHOSPHORIBOSYLFORMYLGLYCINAMIDINE SYNTHASE SUBUNIT PURS"/>
    <property type="match status" value="1"/>
</dbReference>
<reference evidence="7 8" key="1">
    <citation type="submission" date="2019-09" db="EMBL/GenBank/DDBJ databases">
        <title>Complete Genome Sequence of Lactobacillus nenjiangensis SH-Y15, isolated from sauerkraut.</title>
        <authorList>
            <person name="Yang H."/>
        </authorList>
    </citation>
    <scope>NUCLEOTIDE SEQUENCE [LARGE SCALE GENOMIC DNA]</scope>
    <source>
        <strain evidence="7 8">SH-Y15</strain>
    </source>
</reference>
<dbReference type="GO" id="GO:0004642">
    <property type="term" value="F:phosphoribosylformylglycinamidine synthase activity"/>
    <property type="evidence" value="ECO:0007669"/>
    <property type="project" value="UniProtKB-UniRule"/>
</dbReference>
<keyword evidence="2 6" id="KW-0436">Ligase</keyword>
<keyword evidence="8" id="KW-1185">Reference proteome</keyword>
<comment type="pathway">
    <text evidence="6">Purine metabolism; IMP biosynthesis via de novo pathway; 5-amino-1-(5-phospho-D-ribosyl)imidazole from N(2)-formyl-N(1)-(5-phospho-D-ribosyl)glycinamide: step 1/2.</text>
</comment>
<keyword evidence="4 6" id="KW-0658">Purine biosynthesis</keyword>
<keyword evidence="3 6" id="KW-0547">Nucleotide-binding</keyword>
<evidence type="ECO:0000256" key="5">
    <source>
        <dbReference type="ARBA" id="ARBA00022840"/>
    </source>
</evidence>
<dbReference type="HAMAP" id="MF_01926">
    <property type="entry name" value="PurS"/>
    <property type="match status" value="1"/>
</dbReference>
<evidence type="ECO:0000256" key="6">
    <source>
        <dbReference type="HAMAP-Rule" id="MF_01926"/>
    </source>
</evidence>
<dbReference type="NCBIfam" id="NF004630">
    <property type="entry name" value="PRK05974.1"/>
    <property type="match status" value="1"/>
</dbReference>
<keyword evidence="1 6" id="KW-0963">Cytoplasm</keyword>
<accession>A0A5P1WYR4</accession>
<evidence type="ECO:0000313" key="8">
    <source>
        <dbReference type="Proteomes" id="UP000325295"/>
    </source>
</evidence>
<comment type="subcellular location">
    <subcellularLocation>
        <location evidence="6">Cytoplasm</location>
    </subcellularLocation>
</comment>
<comment type="similarity">
    <text evidence="6">Belongs to the PurS family.</text>
</comment>
<evidence type="ECO:0000256" key="4">
    <source>
        <dbReference type="ARBA" id="ARBA00022755"/>
    </source>
</evidence>
<evidence type="ECO:0000256" key="1">
    <source>
        <dbReference type="ARBA" id="ARBA00022490"/>
    </source>
</evidence>
<dbReference type="InterPro" id="IPR036604">
    <property type="entry name" value="PurS-like_sf"/>
</dbReference>
<comment type="function">
    <text evidence="6">Part of the phosphoribosylformylglycinamidine synthase complex involved in the purines biosynthetic pathway. Catalyzes the ATP-dependent conversion of formylglycinamide ribonucleotide (FGAR) and glutamine to yield formylglycinamidine ribonucleotide (FGAM) and glutamate. The FGAM synthase complex is composed of three subunits. PurQ produces an ammonia molecule by converting glutamine to glutamate. PurL transfers the ammonia molecule to FGAR to form FGAM in an ATP-dependent manner. PurS interacts with PurQ and PurL and is thought to assist in the transfer of the ammonia molecule from PurQ to PurL.</text>
</comment>
<evidence type="ECO:0000313" key="7">
    <source>
        <dbReference type="EMBL" id="QER66800.1"/>
    </source>
</evidence>
<comment type="catalytic activity">
    <reaction evidence="6">
        <text>N(2)-formyl-N(1)-(5-phospho-beta-D-ribosyl)glycinamide + L-glutamine + ATP + H2O = 2-formamido-N(1)-(5-O-phospho-beta-D-ribosyl)acetamidine + L-glutamate + ADP + phosphate + H(+)</text>
        <dbReference type="Rhea" id="RHEA:17129"/>
        <dbReference type="ChEBI" id="CHEBI:15377"/>
        <dbReference type="ChEBI" id="CHEBI:15378"/>
        <dbReference type="ChEBI" id="CHEBI:29985"/>
        <dbReference type="ChEBI" id="CHEBI:30616"/>
        <dbReference type="ChEBI" id="CHEBI:43474"/>
        <dbReference type="ChEBI" id="CHEBI:58359"/>
        <dbReference type="ChEBI" id="CHEBI:147286"/>
        <dbReference type="ChEBI" id="CHEBI:147287"/>
        <dbReference type="ChEBI" id="CHEBI:456216"/>
        <dbReference type="EC" id="6.3.5.3"/>
    </reaction>
</comment>
<proteinExistence type="inferred from homology"/>
<dbReference type="InterPro" id="IPR003850">
    <property type="entry name" value="PurS"/>
</dbReference>
<dbReference type="AlphaFoldDB" id="A0A5P1WYR4"/>
<dbReference type="GO" id="GO:0005524">
    <property type="term" value="F:ATP binding"/>
    <property type="evidence" value="ECO:0007669"/>
    <property type="project" value="UniProtKB-UniRule"/>
</dbReference>
<evidence type="ECO:0000256" key="2">
    <source>
        <dbReference type="ARBA" id="ARBA00022598"/>
    </source>
</evidence>
<dbReference type="NCBIfam" id="TIGR00302">
    <property type="entry name" value="phosphoribosylformylglycinamidine synthase subunit PurS"/>
    <property type="match status" value="1"/>
</dbReference>
<dbReference type="UniPathway" id="UPA00074">
    <property type="reaction ID" value="UER00128"/>
</dbReference>
<gene>
    <name evidence="6 7" type="primary">purS</name>
    <name evidence="7" type="ORF">F0161_02220</name>
</gene>
<dbReference type="OrthoDB" id="9799101at2"/>
<dbReference type="PANTHER" id="PTHR34696">
    <property type="entry name" value="PHOSPHORIBOSYLFORMYLGLYCINAMIDINE SYNTHASE SUBUNIT PURS"/>
    <property type="match status" value="1"/>
</dbReference>
<comment type="subunit">
    <text evidence="6">Part of the FGAM synthase complex composed of 1 PurL, 1 PurQ and 2 PurS subunits.</text>
</comment>
<dbReference type="Pfam" id="PF02700">
    <property type="entry name" value="PurS"/>
    <property type="match status" value="1"/>
</dbReference>
<dbReference type="EC" id="6.3.5.3" evidence="6"/>
<dbReference type="EMBL" id="CP043939">
    <property type="protein sequence ID" value="QER66800.1"/>
    <property type="molecule type" value="Genomic_DNA"/>
</dbReference>
<protein>
    <recommendedName>
        <fullName evidence="6">Phosphoribosylformylglycinamidine synthase subunit PurS</fullName>
        <shortName evidence="6">FGAM synthase</shortName>
        <ecNumber evidence="6">6.3.5.3</ecNumber>
    </recommendedName>
    <alternativeName>
        <fullName evidence="6">Formylglycinamide ribonucleotide amidotransferase subunit III</fullName>
        <shortName evidence="6">FGAR amidotransferase III</shortName>
        <shortName evidence="6">FGAR-AT III</shortName>
    </alternativeName>
    <alternativeName>
        <fullName evidence="6">Phosphoribosylformylglycinamidine synthase subunit III</fullName>
    </alternativeName>
</protein>
<organism evidence="7 8">
    <name type="scientific">Paucilactobacillus nenjiangensis</name>
    <dbReference type="NCBI Taxonomy" id="1296540"/>
    <lineage>
        <taxon>Bacteria</taxon>
        <taxon>Bacillati</taxon>
        <taxon>Bacillota</taxon>
        <taxon>Bacilli</taxon>
        <taxon>Lactobacillales</taxon>
        <taxon>Lactobacillaceae</taxon>
        <taxon>Paucilactobacillus</taxon>
    </lineage>
</organism>
<name>A0A5P1WYR4_9LACO</name>
<dbReference type="RefSeq" id="WP_137601482.1">
    <property type="nucleotide sequence ID" value="NZ_BJEB01000009.1"/>
</dbReference>
<dbReference type="GO" id="GO:0005737">
    <property type="term" value="C:cytoplasm"/>
    <property type="evidence" value="ECO:0007669"/>
    <property type="project" value="UniProtKB-SubCell"/>
</dbReference>
<dbReference type="Gene3D" id="3.30.1280.10">
    <property type="entry name" value="Phosphoribosylformylglycinamidine synthase subunit PurS"/>
    <property type="match status" value="1"/>
</dbReference>
<dbReference type="GO" id="GO:0006189">
    <property type="term" value="P:'de novo' IMP biosynthetic process"/>
    <property type="evidence" value="ECO:0007669"/>
    <property type="project" value="UniProtKB-UniRule"/>
</dbReference>
<keyword evidence="5 6" id="KW-0067">ATP-binding</keyword>
<sequence>MYSVKVYVTYKASILDPQGEAVKTALHRLDFTNVESVTQGKYFELMIKKTGKNIDEQVEEMCTELLTNTNMESYTYEIEELTTVEG</sequence>
<dbReference type="SUPFAM" id="SSF82697">
    <property type="entry name" value="PurS-like"/>
    <property type="match status" value="1"/>
</dbReference>
<dbReference type="Proteomes" id="UP000325295">
    <property type="component" value="Chromosome"/>
</dbReference>
<dbReference type="KEGG" id="lnn:F0161_02220"/>
<evidence type="ECO:0000256" key="3">
    <source>
        <dbReference type="ARBA" id="ARBA00022741"/>
    </source>
</evidence>